<gene>
    <name evidence="2" type="ORF">CEXT_198681</name>
</gene>
<evidence type="ECO:0000256" key="1">
    <source>
        <dbReference type="SAM" id="MobiDB-lite"/>
    </source>
</evidence>
<organism evidence="2 3">
    <name type="scientific">Caerostris extrusa</name>
    <name type="common">Bark spider</name>
    <name type="synonym">Caerostris bankana</name>
    <dbReference type="NCBI Taxonomy" id="172846"/>
    <lineage>
        <taxon>Eukaryota</taxon>
        <taxon>Metazoa</taxon>
        <taxon>Ecdysozoa</taxon>
        <taxon>Arthropoda</taxon>
        <taxon>Chelicerata</taxon>
        <taxon>Arachnida</taxon>
        <taxon>Araneae</taxon>
        <taxon>Araneomorphae</taxon>
        <taxon>Entelegynae</taxon>
        <taxon>Araneoidea</taxon>
        <taxon>Araneidae</taxon>
        <taxon>Caerostris</taxon>
    </lineage>
</organism>
<dbReference type="EMBL" id="BPLR01000013">
    <property type="protein sequence ID" value="GIY91460.1"/>
    <property type="molecule type" value="Genomic_DNA"/>
</dbReference>
<sequence length="129" mass="14555">MNGNQTISSFPYIFSTQMVLLEECRTRTNPPPNTTGITRGHATSKRPGPELFRSFLSYFLRSEVKNSIKLSRTHRPICVKGIPGRSNAPDRFLPFTSSPPPLSTPSRSFCSEQSSRRLTLFDAFCRDIL</sequence>
<feature type="region of interest" description="Disordered" evidence="1">
    <location>
        <begin position="27"/>
        <end position="46"/>
    </location>
</feature>
<keyword evidence="3" id="KW-1185">Reference proteome</keyword>
<dbReference type="Proteomes" id="UP001054945">
    <property type="component" value="Unassembled WGS sequence"/>
</dbReference>
<protein>
    <submittedName>
        <fullName evidence="2">Uncharacterized protein</fullName>
    </submittedName>
</protein>
<accession>A0AAV4XB88</accession>
<comment type="caution">
    <text evidence="2">The sequence shown here is derived from an EMBL/GenBank/DDBJ whole genome shotgun (WGS) entry which is preliminary data.</text>
</comment>
<feature type="region of interest" description="Disordered" evidence="1">
    <location>
        <begin position="89"/>
        <end position="109"/>
    </location>
</feature>
<proteinExistence type="predicted"/>
<dbReference type="AlphaFoldDB" id="A0AAV4XB88"/>
<reference evidence="2 3" key="1">
    <citation type="submission" date="2021-06" db="EMBL/GenBank/DDBJ databases">
        <title>Caerostris extrusa draft genome.</title>
        <authorList>
            <person name="Kono N."/>
            <person name="Arakawa K."/>
        </authorList>
    </citation>
    <scope>NUCLEOTIDE SEQUENCE [LARGE SCALE GENOMIC DNA]</scope>
</reference>
<name>A0AAV4XB88_CAEEX</name>
<evidence type="ECO:0000313" key="3">
    <source>
        <dbReference type="Proteomes" id="UP001054945"/>
    </source>
</evidence>
<evidence type="ECO:0000313" key="2">
    <source>
        <dbReference type="EMBL" id="GIY91460.1"/>
    </source>
</evidence>